<feature type="compositionally biased region" description="Polar residues" evidence="1">
    <location>
        <begin position="37"/>
        <end position="53"/>
    </location>
</feature>
<evidence type="ECO:0000256" key="1">
    <source>
        <dbReference type="SAM" id="MobiDB-lite"/>
    </source>
</evidence>
<dbReference type="Proteomes" id="UP000193467">
    <property type="component" value="Unassembled WGS sequence"/>
</dbReference>
<feature type="compositionally biased region" description="Basic and acidic residues" evidence="1">
    <location>
        <begin position="9"/>
        <end position="21"/>
    </location>
</feature>
<sequence length="173" mass="18872">MPCSPSSRRARDENFGGERGARGRSSSSVWRSCSSGLLVSTQGRRTRSSTEGPTEQAMEANDRRSLAASEGAVEEACGSCACGLLMLREGSEERRDVELERRAWKEGAGTRLRRRARSSDGALRRLRFEPSQRTLSCFPSAEVPSSWPTTTERPRSRGAGGLVLLCSFVEAAE</sequence>
<comment type="caution">
    <text evidence="2">The sequence shown here is derived from an EMBL/GenBank/DDBJ whole genome shotgun (WGS) entry which is preliminary data.</text>
</comment>
<evidence type="ECO:0000313" key="3">
    <source>
        <dbReference type="Proteomes" id="UP000193467"/>
    </source>
</evidence>
<reference evidence="2 3" key="1">
    <citation type="submission" date="2016-07" db="EMBL/GenBank/DDBJ databases">
        <title>Pervasive Adenine N6-methylation of Active Genes in Fungi.</title>
        <authorList>
            <consortium name="DOE Joint Genome Institute"/>
            <person name="Mondo S.J."/>
            <person name="Dannebaum R.O."/>
            <person name="Kuo R.C."/>
            <person name="Labutti K."/>
            <person name="Haridas S."/>
            <person name="Kuo A."/>
            <person name="Salamov A."/>
            <person name="Ahrendt S.R."/>
            <person name="Lipzen A."/>
            <person name="Sullivan W."/>
            <person name="Andreopoulos W.B."/>
            <person name="Clum A."/>
            <person name="Lindquist E."/>
            <person name="Daum C."/>
            <person name="Ramamoorthy G.K."/>
            <person name="Gryganskyi A."/>
            <person name="Culley D."/>
            <person name="Magnuson J.K."/>
            <person name="James T.Y."/>
            <person name="O'Malley M.A."/>
            <person name="Stajich J.E."/>
            <person name="Spatafora J.W."/>
            <person name="Visel A."/>
            <person name="Grigoriev I.V."/>
        </authorList>
    </citation>
    <scope>NUCLEOTIDE SEQUENCE [LARGE SCALE GENOMIC DNA]</scope>
    <source>
        <strain evidence="2 3">62-1032</strain>
    </source>
</reference>
<dbReference type="EMBL" id="MCGR01000005">
    <property type="protein sequence ID" value="ORY89770.1"/>
    <property type="molecule type" value="Genomic_DNA"/>
</dbReference>
<feature type="compositionally biased region" description="Low complexity" evidence="1">
    <location>
        <begin position="23"/>
        <end position="36"/>
    </location>
</feature>
<protein>
    <submittedName>
        <fullName evidence="2">Uncharacterized protein</fullName>
    </submittedName>
</protein>
<dbReference type="InParanoid" id="A0A1Y2G404"/>
<accession>A0A1Y2G404</accession>
<dbReference type="AlphaFoldDB" id="A0A1Y2G404"/>
<keyword evidence="3" id="KW-1185">Reference proteome</keyword>
<proteinExistence type="predicted"/>
<feature type="region of interest" description="Disordered" evidence="1">
    <location>
        <begin position="1"/>
        <end position="64"/>
    </location>
</feature>
<gene>
    <name evidence="2" type="ORF">BCR35DRAFT_158520</name>
</gene>
<evidence type="ECO:0000313" key="2">
    <source>
        <dbReference type="EMBL" id="ORY89770.1"/>
    </source>
</evidence>
<organism evidence="2 3">
    <name type="scientific">Leucosporidium creatinivorum</name>
    <dbReference type="NCBI Taxonomy" id="106004"/>
    <lineage>
        <taxon>Eukaryota</taxon>
        <taxon>Fungi</taxon>
        <taxon>Dikarya</taxon>
        <taxon>Basidiomycota</taxon>
        <taxon>Pucciniomycotina</taxon>
        <taxon>Microbotryomycetes</taxon>
        <taxon>Leucosporidiales</taxon>
        <taxon>Leucosporidium</taxon>
    </lineage>
</organism>
<name>A0A1Y2G404_9BASI</name>